<dbReference type="InterPro" id="IPR050742">
    <property type="entry name" value="Helicase_Restrict-Modif_Enz"/>
</dbReference>
<comment type="caution">
    <text evidence="2">The sequence shown here is derived from an EMBL/GenBank/DDBJ whole genome shotgun (WGS) entry which is preliminary data.</text>
</comment>
<dbReference type="InterPro" id="IPR027417">
    <property type="entry name" value="P-loop_NTPase"/>
</dbReference>
<dbReference type="SMART" id="SM00487">
    <property type="entry name" value="DEXDc"/>
    <property type="match status" value="1"/>
</dbReference>
<gene>
    <name evidence="2" type="ORF">ACFQMJ_07525</name>
</gene>
<dbReference type="SUPFAM" id="SSF52540">
    <property type="entry name" value="P-loop containing nucleoside triphosphate hydrolases"/>
    <property type="match status" value="1"/>
</dbReference>
<feature type="domain" description="Helicase ATP-binding" evidence="1">
    <location>
        <begin position="146"/>
        <end position="335"/>
    </location>
</feature>
<dbReference type="InterPro" id="IPR006935">
    <property type="entry name" value="Helicase/UvrB_N"/>
</dbReference>
<dbReference type="PROSITE" id="PS51192">
    <property type="entry name" value="HELICASE_ATP_BIND_1"/>
    <property type="match status" value="1"/>
</dbReference>
<organism evidence="2 3">
    <name type="scientific">Cohnella cellulosilytica</name>
    <dbReference type="NCBI Taxonomy" id="986710"/>
    <lineage>
        <taxon>Bacteria</taxon>
        <taxon>Bacillati</taxon>
        <taxon>Bacillota</taxon>
        <taxon>Bacilli</taxon>
        <taxon>Bacillales</taxon>
        <taxon>Paenibacillaceae</taxon>
        <taxon>Cohnella</taxon>
    </lineage>
</organism>
<dbReference type="CDD" id="cd18032">
    <property type="entry name" value="DEXHc_RE_I_III_res"/>
    <property type="match status" value="1"/>
</dbReference>
<name>A0ABW2F8E7_9BACL</name>
<dbReference type="Proteomes" id="UP001596378">
    <property type="component" value="Unassembled WGS sequence"/>
</dbReference>
<dbReference type="InterPro" id="IPR007409">
    <property type="entry name" value="Restrct_endonuc_type1_HsdR_N"/>
</dbReference>
<keyword evidence="2" id="KW-0547">Nucleotide-binding</keyword>
<dbReference type="InterPro" id="IPR001650">
    <property type="entry name" value="Helicase_C-like"/>
</dbReference>
<dbReference type="InterPro" id="IPR013670">
    <property type="entry name" value="EcoEI_R_C_dom"/>
</dbReference>
<dbReference type="Pfam" id="PF00271">
    <property type="entry name" value="Helicase_C"/>
    <property type="match status" value="1"/>
</dbReference>
<protein>
    <submittedName>
        <fullName evidence="2">DEAD/DEAH box helicase family protein</fullName>
    </submittedName>
</protein>
<dbReference type="Pfam" id="PF04851">
    <property type="entry name" value="ResIII"/>
    <property type="match status" value="1"/>
</dbReference>
<evidence type="ECO:0000259" key="1">
    <source>
        <dbReference type="PROSITE" id="PS51192"/>
    </source>
</evidence>
<dbReference type="EMBL" id="JBHTAI010000004">
    <property type="protein sequence ID" value="MFC7148369.1"/>
    <property type="molecule type" value="Genomic_DNA"/>
</dbReference>
<keyword evidence="3" id="KW-1185">Reference proteome</keyword>
<dbReference type="Gene3D" id="3.90.1570.30">
    <property type="match status" value="1"/>
</dbReference>
<proteinExistence type="predicted"/>
<sequence>MKEFNRLAAVGIAVREFPTNSGPVDYLLFVDGSPVGVVEAKAEDKGVSLATAAEQSIRYAKSGLKYMSTIPDIRFIYESTGILTNFCDLHDDKARSRSVFSFHRPETLLEWSKDTETLRNRMKTFPLFDTQGFRDCQVNAILNLERSFSDNRPRALIQMATGAGKTYTAITSCYRLLKHAKAKRILFLVDTKNLGEQAEGEFLSYKPSDDGRLFSELYNVRRLNSSYIPNDTKVCISTIQRMYSILRGEEIDESAEETSLNEQTITSRPREVTYNPKYPPEFFDIIIIDECHRSIYNVWQQVLDYFDAFLVGLTATPDQRTFGFFKQNIVSEYTHEQAVLDDVNVGREGTYLIETQIGNNGGIILRQTVEKRDRLSRKKRWEQLDEDLNYRPSQLDKDVVNPSQIRSIIRSFKSTVLTEMFPTRQEIPKTLVFAKTDSHAEDIINIIREEFGEGNEFCKKITYAATEDPKSVLNAFRNDFYPRIAVTVDMIATGTDVKPIECLIFMRDVRSKNYFEQMLGRATRTLDYENLRRVSPSATQRKLGYVIVDAVGVTKSQKTASRQLERKPTVSLKDLMMSVAMGARDEDTLTSLASRLIKLDKVMTESEKQKFISLCDEEGITLGTQIDGGITVPFHESTISPKAIAETLLNAFDEDVVSQIARKKYNLFENEDATDEQFAKTSGQMATAASVPFHNSKIRNHIENVRKSHDQVVDNVNIDQITFSGWDSERAEKAGKVIDIFSQFIEDNRSSIEALEIIYSQSYKHRPLTLKMVKELYDTLQKAPYYLTTEKLWTAYATRHSDKVKEKNVVNQLADIISLIRFELGQTSELSLFSSDVNVRFQSWIWNKNKGHGQFTEEQTEWLRMVRDHIATSMQITADDLDFTPFDSKGGLGRFYQLFGNEYESILNEMNYALVA</sequence>
<dbReference type="Pfam" id="PF04313">
    <property type="entry name" value="HSDR_N"/>
    <property type="match status" value="1"/>
</dbReference>
<dbReference type="Gene3D" id="3.40.50.300">
    <property type="entry name" value="P-loop containing nucleotide triphosphate hydrolases"/>
    <property type="match status" value="2"/>
</dbReference>
<dbReference type="GO" id="GO:0004386">
    <property type="term" value="F:helicase activity"/>
    <property type="evidence" value="ECO:0007669"/>
    <property type="project" value="UniProtKB-KW"/>
</dbReference>
<keyword evidence="2" id="KW-0378">Hydrolase</keyword>
<evidence type="ECO:0000313" key="3">
    <source>
        <dbReference type="Proteomes" id="UP001596378"/>
    </source>
</evidence>
<dbReference type="InterPro" id="IPR014001">
    <property type="entry name" value="Helicase_ATP-bd"/>
</dbReference>
<keyword evidence="2" id="KW-0067">ATP-binding</keyword>
<dbReference type="PANTHER" id="PTHR47396:SF1">
    <property type="entry name" value="ATP-DEPENDENT HELICASE IRC3-RELATED"/>
    <property type="match status" value="1"/>
</dbReference>
<dbReference type="Pfam" id="PF08463">
    <property type="entry name" value="EcoEI_R_C"/>
    <property type="match status" value="1"/>
</dbReference>
<evidence type="ECO:0000313" key="2">
    <source>
        <dbReference type="EMBL" id="MFC7148369.1"/>
    </source>
</evidence>
<reference evidence="3" key="1">
    <citation type="journal article" date="2019" name="Int. J. Syst. Evol. Microbiol.">
        <title>The Global Catalogue of Microorganisms (GCM) 10K type strain sequencing project: providing services to taxonomists for standard genome sequencing and annotation.</title>
        <authorList>
            <consortium name="The Broad Institute Genomics Platform"/>
            <consortium name="The Broad Institute Genome Sequencing Center for Infectious Disease"/>
            <person name="Wu L."/>
            <person name="Ma J."/>
        </authorList>
    </citation>
    <scope>NUCLEOTIDE SEQUENCE [LARGE SCALE GENOMIC DNA]</scope>
    <source>
        <strain evidence="3">KCTC 12907</strain>
    </source>
</reference>
<accession>A0ABW2F8E7</accession>
<keyword evidence="2" id="KW-0347">Helicase</keyword>
<dbReference type="PANTHER" id="PTHR47396">
    <property type="entry name" value="TYPE I RESTRICTION ENZYME ECOKI R PROTEIN"/>
    <property type="match status" value="1"/>
</dbReference>